<evidence type="ECO:0000256" key="11">
    <source>
        <dbReference type="ARBA" id="ARBA00052101"/>
    </source>
</evidence>
<evidence type="ECO:0000256" key="10">
    <source>
        <dbReference type="ARBA" id="ARBA00043149"/>
    </source>
</evidence>
<dbReference type="GO" id="GO:0019563">
    <property type="term" value="P:glycerol catabolic process"/>
    <property type="evidence" value="ECO:0007669"/>
    <property type="project" value="TreeGrafter"/>
</dbReference>
<evidence type="ECO:0000259" key="15">
    <source>
        <dbReference type="Pfam" id="PF00370"/>
    </source>
</evidence>
<dbReference type="GO" id="GO:0005524">
    <property type="term" value="F:ATP binding"/>
    <property type="evidence" value="ECO:0007669"/>
    <property type="project" value="UniProtKB-KW"/>
</dbReference>
<name>A0A9X3BSS0_9MYCO</name>
<dbReference type="InterPro" id="IPR005064">
    <property type="entry name" value="BUG"/>
</dbReference>
<evidence type="ECO:0000256" key="7">
    <source>
        <dbReference type="ARBA" id="ARBA00022777"/>
    </source>
</evidence>
<dbReference type="InterPro" id="IPR005999">
    <property type="entry name" value="Glycerol_kin"/>
</dbReference>
<comment type="pathway">
    <text evidence="1">Polyol metabolism; glycerol degradation via glycerol kinase pathway; sn-glycerol 3-phosphate from glycerol: step 1/1.</text>
</comment>
<keyword evidence="7 13" id="KW-0418">Kinase</keyword>
<comment type="similarity">
    <text evidence="2">Belongs to the UPF0065 (bug) family.</text>
</comment>
<dbReference type="EC" id="2.7.1.30" evidence="4"/>
<dbReference type="FunFam" id="3.30.420.40:FF:000008">
    <property type="entry name" value="Glycerol kinase"/>
    <property type="match status" value="1"/>
</dbReference>
<comment type="catalytic activity">
    <reaction evidence="11">
        <text>glycerol + ATP = sn-glycerol 3-phosphate + ADP + H(+)</text>
        <dbReference type="Rhea" id="RHEA:21644"/>
        <dbReference type="ChEBI" id="CHEBI:15378"/>
        <dbReference type="ChEBI" id="CHEBI:17754"/>
        <dbReference type="ChEBI" id="CHEBI:30616"/>
        <dbReference type="ChEBI" id="CHEBI:57597"/>
        <dbReference type="ChEBI" id="CHEBI:456216"/>
        <dbReference type="EC" id="2.7.1.30"/>
    </reaction>
</comment>
<evidence type="ECO:0000256" key="3">
    <source>
        <dbReference type="ARBA" id="ARBA00009156"/>
    </source>
</evidence>
<feature type="domain" description="Carbohydrate kinase FGGY N-terminal" evidence="15">
    <location>
        <begin position="7"/>
        <end position="251"/>
    </location>
</feature>
<dbReference type="NCBIfam" id="NF000756">
    <property type="entry name" value="PRK00047.1"/>
    <property type="match status" value="1"/>
</dbReference>
<dbReference type="Pfam" id="PF03401">
    <property type="entry name" value="TctC"/>
    <property type="match status" value="1"/>
</dbReference>
<dbReference type="FunFam" id="3.30.420.40:FF:000007">
    <property type="entry name" value="Glycerol kinase"/>
    <property type="match status" value="1"/>
</dbReference>
<dbReference type="Pfam" id="PF02782">
    <property type="entry name" value="FGGY_C"/>
    <property type="match status" value="1"/>
</dbReference>
<dbReference type="InterPro" id="IPR018483">
    <property type="entry name" value="Carb_kinase_FGGY_CS"/>
</dbReference>
<gene>
    <name evidence="17" type="primary">glpK</name>
    <name evidence="17" type="ORF">H7H73_21940</name>
</gene>
<dbReference type="EMBL" id="JACKRN010000729">
    <property type="protein sequence ID" value="MCV7072626.1"/>
    <property type="molecule type" value="Genomic_DNA"/>
</dbReference>
<evidence type="ECO:0000256" key="14">
    <source>
        <dbReference type="SAM" id="MobiDB-lite"/>
    </source>
</evidence>
<keyword evidence="6" id="KW-0547">Nucleotide-binding</keyword>
<sequence>MSDQRVIATVDLGTTSARCMVFDRRARMLAIAQREQRQSFPQPGWAEQDALELWRNVRRVVPEALKAAGLDRSHVVALGIANQRETTVVWDRRTGRPVAPAITWQDTRSGPVVDQIASHAEDFRRIAELDPATYFAAPRLRWLLDNVRGLESRARRGDVLFGTLETWLIWNLTGGPKGGVHVTDVTNASRTLLMDLHTLQWSSKLLGHFDIPEAMMPRIVSNGEVYGRCATVVPGVPIAAALGDQQAALFGQLCFEPSDAKCTYGTGAFLLMNVGTSIVRSEHGLLSTVAYAAPGMETMYALEGPIAVAGSLVQWFRDSLGVIGTAPQIETLARTVEDNGGCYIVPAFSGIFAPHWDSEARGIVVGLTSYITRGHLARAVLEAVAWQTWEVVNAMTTDSGVPLARLAVDGGMTSNHLLMQFVADVLDVPVMRPFVSETVSLGAAYAAGLAMGFWPDRRPAQPPPCRRGVVPGHGRAAAPAGERRVALGRGPGADGRRGRRDRGAVANAQVRSPPGDRRPRRREWRLMCLFRRSAIGALMTAVLLVAGCQRAQPVSEPARYPSAPITMIAGAGPGSGFDLTLRSVVEALRSEKLVDVPLTVVNRPGRSGADALAAMVEQHAGADDQISVTSLSMMMNQIRGVSPYGYRDVTMIARLMTEYFVVIADPAAPFATLGDVMAAAKTRPGDLAVGAAKDDEAPFDLLVSAAGGDPSAVRYAPLEGGGDQIAALRAGHIPVAVGGLSEFVDEITAGTVRALAVLAEERVPGVDVPTAREQGFDVTLSNWRGLYGPPGMPEQAVAYWQKVLGEMVRTPTWTRIAQQRQFTTAYLAGAELGAFLEETQADVKKALDDASR</sequence>
<evidence type="ECO:0000256" key="13">
    <source>
        <dbReference type="RuleBase" id="RU003733"/>
    </source>
</evidence>
<evidence type="ECO:0000313" key="17">
    <source>
        <dbReference type="EMBL" id="MCV7072626.1"/>
    </source>
</evidence>
<reference evidence="17" key="2">
    <citation type="journal article" date="2022" name="BMC Genomics">
        <title>Comparative genome analysis of mycobacteria focusing on tRNA and non-coding RNA.</title>
        <authorList>
            <person name="Behra P.R.K."/>
            <person name="Pettersson B.M.F."/>
            <person name="Ramesh M."/>
            <person name="Das S."/>
            <person name="Dasgupta S."/>
            <person name="Kirsebom L.A."/>
        </authorList>
    </citation>
    <scope>NUCLEOTIDE SEQUENCE</scope>
    <source>
        <strain evidence="17">DSM 45406</strain>
    </source>
</reference>
<evidence type="ECO:0000256" key="6">
    <source>
        <dbReference type="ARBA" id="ARBA00022741"/>
    </source>
</evidence>
<dbReference type="PANTHER" id="PTHR10196">
    <property type="entry name" value="SUGAR KINASE"/>
    <property type="match status" value="1"/>
</dbReference>
<dbReference type="InterPro" id="IPR018485">
    <property type="entry name" value="FGGY_C"/>
</dbReference>
<organism evidence="17 18">
    <name type="scientific">Mycolicibacterium rufum</name>
    <dbReference type="NCBI Taxonomy" id="318424"/>
    <lineage>
        <taxon>Bacteria</taxon>
        <taxon>Bacillati</taxon>
        <taxon>Actinomycetota</taxon>
        <taxon>Actinomycetes</taxon>
        <taxon>Mycobacteriales</taxon>
        <taxon>Mycobacteriaceae</taxon>
        <taxon>Mycolicibacterium</taxon>
    </lineage>
</organism>
<evidence type="ECO:0000256" key="5">
    <source>
        <dbReference type="ARBA" id="ARBA00022679"/>
    </source>
</evidence>
<dbReference type="Proteomes" id="UP001140272">
    <property type="component" value="Unassembled WGS sequence"/>
</dbReference>
<dbReference type="GO" id="GO:0005829">
    <property type="term" value="C:cytosol"/>
    <property type="evidence" value="ECO:0007669"/>
    <property type="project" value="TreeGrafter"/>
</dbReference>
<dbReference type="GO" id="GO:0004370">
    <property type="term" value="F:glycerol kinase activity"/>
    <property type="evidence" value="ECO:0007669"/>
    <property type="project" value="UniProtKB-EC"/>
</dbReference>
<reference evidence="17" key="1">
    <citation type="submission" date="2020-07" db="EMBL/GenBank/DDBJ databases">
        <authorList>
            <person name="Pettersson B.M.F."/>
            <person name="Behra P.R.K."/>
            <person name="Ramesh M."/>
            <person name="Das S."/>
            <person name="Dasgupta S."/>
            <person name="Kirsebom L.A."/>
        </authorList>
    </citation>
    <scope>NUCLEOTIDE SEQUENCE</scope>
    <source>
        <strain evidence="17">DSM 45406</strain>
    </source>
</reference>
<dbReference type="Gene3D" id="3.40.190.150">
    <property type="entry name" value="Bordetella uptake gene, domain 1"/>
    <property type="match status" value="1"/>
</dbReference>
<evidence type="ECO:0000256" key="4">
    <source>
        <dbReference type="ARBA" id="ARBA00012099"/>
    </source>
</evidence>
<dbReference type="InterPro" id="IPR042100">
    <property type="entry name" value="Bug_dom1"/>
</dbReference>
<feature type="domain" description="Carbohydrate kinase FGGY C-terminal" evidence="16">
    <location>
        <begin position="260"/>
        <end position="451"/>
    </location>
</feature>
<accession>A0A9X3BSS0</accession>
<dbReference type="CDD" id="cd07769">
    <property type="entry name" value="ASKHA_NBD_FGGY_GK"/>
    <property type="match status" value="1"/>
</dbReference>
<evidence type="ECO:0000313" key="18">
    <source>
        <dbReference type="Proteomes" id="UP001140272"/>
    </source>
</evidence>
<dbReference type="AlphaFoldDB" id="A0A9X3BSS0"/>
<evidence type="ECO:0000256" key="9">
    <source>
        <dbReference type="ARBA" id="ARBA00022840"/>
    </source>
</evidence>
<keyword evidence="9" id="KW-0067">ATP-binding</keyword>
<dbReference type="SUPFAM" id="SSF53067">
    <property type="entry name" value="Actin-like ATPase domain"/>
    <property type="match status" value="2"/>
</dbReference>
<comment type="caution">
    <text evidence="17">The sequence shown here is derived from an EMBL/GenBank/DDBJ whole genome shotgun (WGS) entry which is preliminary data.</text>
</comment>
<dbReference type="InterPro" id="IPR018484">
    <property type="entry name" value="FGGY_N"/>
</dbReference>
<dbReference type="Pfam" id="PF00370">
    <property type="entry name" value="FGGY_N"/>
    <property type="match status" value="1"/>
</dbReference>
<feature type="region of interest" description="Disordered" evidence="14">
    <location>
        <begin position="462"/>
        <end position="519"/>
    </location>
</feature>
<dbReference type="Gene3D" id="3.30.420.40">
    <property type="match status" value="2"/>
</dbReference>
<protein>
    <recommendedName>
        <fullName evidence="4">glycerol kinase</fullName>
        <ecNumber evidence="4">2.7.1.30</ecNumber>
    </recommendedName>
    <alternativeName>
        <fullName evidence="10">ATP:glycerol 3-phosphotransferase</fullName>
    </alternativeName>
</protein>
<comment type="similarity">
    <text evidence="3 13">Belongs to the FGGY kinase family.</text>
</comment>
<dbReference type="PANTHER" id="PTHR10196:SF69">
    <property type="entry name" value="GLYCEROL KINASE"/>
    <property type="match status" value="1"/>
</dbReference>
<keyword evidence="5 13" id="KW-0808">Transferase</keyword>
<evidence type="ECO:0000259" key="16">
    <source>
        <dbReference type="Pfam" id="PF02782"/>
    </source>
</evidence>
<evidence type="ECO:0000256" key="12">
    <source>
        <dbReference type="ARBA" id="ARBA00054633"/>
    </source>
</evidence>
<dbReference type="NCBIfam" id="TIGR01311">
    <property type="entry name" value="glycerol_kin"/>
    <property type="match status" value="1"/>
</dbReference>
<dbReference type="PROSITE" id="PS00445">
    <property type="entry name" value="FGGY_KINASES_2"/>
    <property type="match status" value="1"/>
</dbReference>
<dbReference type="GO" id="GO:0006072">
    <property type="term" value="P:glycerol-3-phosphate metabolic process"/>
    <property type="evidence" value="ECO:0007669"/>
    <property type="project" value="InterPro"/>
</dbReference>
<dbReference type="InterPro" id="IPR043129">
    <property type="entry name" value="ATPase_NBD"/>
</dbReference>
<dbReference type="CDD" id="cd07012">
    <property type="entry name" value="PBP2_Bug_TTT"/>
    <property type="match status" value="1"/>
</dbReference>
<evidence type="ECO:0000256" key="1">
    <source>
        <dbReference type="ARBA" id="ARBA00005190"/>
    </source>
</evidence>
<dbReference type="Gene3D" id="3.40.190.10">
    <property type="entry name" value="Periplasmic binding protein-like II"/>
    <property type="match status" value="1"/>
</dbReference>
<comment type="function">
    <text evidence="12">Key enzyme in the regulation of glycerol uptake and metabolism. Catalyzes the phosphorylation of glycerol to yield sn-glycerol 3-phosphate.</text>
</comment>
<keyword evidence="8" id="KW-0319">Glycerol metabolism</keyword>
<evidence type="ECO:0000256" key="2">
    <source>
        <dbReference type="ARBA" id="ARBA00006987"/>
    </source>
</evidence>
<proteinExistence type="inferred from homology"/>
<evidence type="ECO:0000256" key="8">
    <source>
        <dbReference type="ARBA" id="ARBA00022798"/>
    </source>
</evidence>